<dbReference type="EMBL" id="JBHSLF010000008">
    <property type="protein sequence ID" value="MFC5343035.1"/>
    <property type="molecule type" value="Genomic_DNA"/>
</dbReference>
<sequence length="425" mass="45910">MRSTRREFMAAGAVAAMAPGFIRVDEPPVTAEGLMVREGRYLPRWIELLDDVGERARAIVVLGPQQAEHVEMVMRDGKSQYASFLSEERVALEGAGLSVITPDPTADLDAIDAIDAIVEASRGHRVVMLNEAHVASRHRALLGRLLPRLRAEGFTHLAAEAFDDGVNRLGPEEPLRFQHGWYTRDPVFAEAVRQARELGYGLVAYEQRDDQLSDSPSLSNVATVVREQAQADNLRAALEADPAMRVLVFVGYGHLRERGPPFAGRLKHDTGIDPLTIGQAQTGAWGPHTEDAPPVVALLERFRPTMPVVLVPAGTRPVSAATDAELTGEGADLMVLHPALPDVEGRPGWLATDPARRRVAAEVPAGAGPRLLQAIPAAEPDPAIPADQFLVADAGGPATLFLRPGRYRLRLETATGFTPLMAIEV</sequence>
<evidence type="ECO:0000313" key="2">
    <source>
        <dbReference type="Proteomes" id="UP001596152"/>
    </source>
</evidence>
<keyword evidence="2" id="KW-1185">Reference proteome</keyword>
<name>A0ABW0FMR2_9CAUL</name>
<dbReference type="PROSITE" id="PS51318">
    <property type="entry name" value="TAT"/>
    <property type="match status" value="1"/>
</dbReference>
<gene>
    <name evidence="1" type="ORF">ACFPIE_03855</name>
</gene>
<evidence type="ECO:0008006" key="3">
    <source>
        <dbReference type="Google" id="ProtNLM"/>
    </source>
</evidence>
<protein>
    <recommendedName>
        <fullName evidence="3">Haem-binding uptake Tiki superfamily ChaN domain-containing protein</fullName>
    </recommendedName>
</protein>
<dbReference type="Proteomes" id="UP001596152">
    <property type="component" value="Unassembled WGS sequence"/>
</dbReference>
<dbReference type="RefSeq" id="WP_374037210.1">
    <property type="nucleotide sequence ID" value="NZ_CP169082.1"/>
</dbReference>
<organism evidence="1 2">
    <name type="scientific">Brevundimonas staleyi</name>
    <dbReference type="NCBI Taxonomy" id="74326"/>
    <lineage>
        <taxon>Bacteria</taxon>
        <taxon>Pseudomonadati</taxon>
        <taxon>Pseudomonadota</taxon>
        <taxon>Alphaproteobacteria</taxon>
        <taxon>Caulobacterales</taxon>
        <taxon>Caulobacteraceae</taxon>
        <taxon>Brevundimonas</taxon>
    </lineage>
</organism>
<evidence type="ECO:0000313" key="1">
    <source>
        <dbReference type="EMBL" id="MFC5343035.1"/>
    </source>
</evidence>
<reference evidence="2" key="1">
    <citation type="journal article" date="2019" name="Int. J. Syst. Evol. Microbiol.">
        <title>The Global Catalogue of Microorganisms (GCM) 10K type strain sequencing project: providing services to taxonomists for standard genome sequencing and annotation.</title>
        <authorList>
            <consortium name="The Broad Institute Genomics Platform"/>
            <consortium name="The Broad Institute Genome Sequencing Center for Infectious Disease"/>
            <person name="Wu L."/>
            <person name="Ma J."/>
        </authorList>
    </citation>
    <scope>NUCLEOTIDE SEQUENCE [LARGE SCALE GENOMIC DNA]</scope>
    <source>
        <strain evidence="2">JCM 12125</strain>
    </source>
</reference>
<proteinExistence type="predicted"/>
<comment type="caution">
    <text evidence="1">The sequence shown here is derived from an EMBL/GenBank/DDBJ whole genome shotgun (WGS) entry which is preliminary data.</text>
</comment>
<accession>A0ABW0FMR2</accession>
<dbReference type="InterPro" id="IPR006311">
    <property type="entry name" value="TAT_signal"/>
</dbReference>